<evidence type="ECO:0000259" key="5">
    <source>
        <dbReference type="PROSITE" id="PS50893"/>
    </source>
</evidence>
<dbReference type="CDD" id="cd03255">
    <property type="entry name" value="ABC_MJ0796_LolCDE_FtsE"/>
    <property type="match status" value="1"/>
</dbReference>
<keyword evidence="3 6" id="KW-0067">ATP-binding</keyword>
<dbReference type="AlphaFoldDB" id="A0A1I6GW52"/>
<dbReference type="EMBL" id="FOYV01000001">
    <property type="protein sequence ID" value="SFR46301.1"/>
    <property type="molecule type" value="Genomic_DNA"/>
</dbReference>
<dbReference type="PROSITE" id="PS50893">
    <property type="entry name" value="ABC_TRANSPORTER_2"/>
    <property type="match status" value="1"/>
</dbReference>
<sequence>MGETAINMNTKTDTTGPGFQNEQTAIEVRGLSFSWSMEQAPLTFPDIHLSQGEHLFIHGPSGCGKSTLLSLLAGMLRPAGGTIDIHGTDIHRLGAGARDQFRADHMGVIFQQFNLVPYLTTLGNVTLPCGLSAIRRQRCEPDPQNEAERLLTALSIPVDHWHRKITRLSIGQQQRIAAARALIGTPRVILADEPTSALDADNRDRFLELLLTLARQHRTSVLFVSHDQSLAAHFDNRLALGSEQP</sequence>
<dbReference type="PANTHER" id="PTHR24220">
    <property type="entry name" value="IMPORT ATP-BINDING PROTEIN"/>
    <property type="match status" value="1"/>
</dbReference>
<keyword evidence="1" id="KW-0813">Transport</keyword>
<dbReference type="GO" id="GO:0022857">
    <property type="term" value="F:transmembrane transporter activity"/>
    <property type="evidence" value="ECO:0007669"/>
    <property type="project" value="TreeGrafter"/>
</dbReference>
<dbReference type="InterPro" id="IPR015854">
    <property type="entry name" value="ABC_transpr_LolD-like"/>
</dbReference>
<evidence type="ECO:0000256" key="2">
    <source>
        <dbReference type="ARBA" id="ARBA00022741"/>
    </source>
</evidence>
<dbReference type="GO" id="GO:0005524">
    <property type="term" value="F:ATP binding"/>
    <property type="evidence" value="ECO:0007669"/>
    <property type="project" value="UniProtKB-KW"/>
</dbReference>
<proteinExistence type="predicted"/>
<evidence type="ECO:0000256" key="3">
    <source>
        <dbReference type="ARBA" id="ARBA00022840"/>
    </source>
</evidence>
<dbReference type="GO" id="GO:0016887">
    <property type="term" value="F:ATP hydrolysis activity"/>
    <property type="evidence" value="ECO:0007669"/>
    <property type="project" value="InterPro"/>
</dbReference>
<gene>
    <name evidence="6" type="ORF">SAMN04488073_1632</name>
</gene>
<keyword evidence="2" id="KW-0547">Nucleotide-binding</keyword>
<feature type="domain" description="ABC transporter" evidence="5">
    <location>
        <begin position="26"/>
        <end position="245"/>
    </location>
</feature>
<accession>A0A1I6GW52</accession>
<dbReference type="SMART" id="SM00382">
    <property type="entry name" value="AAA"/>
    <property type="match status" value="1"/>
</dbReference>
<dbReference type="Gene3D" id="3.40.50.300">
    <property type="entry name" value="P-loop containing nucleotide triphosphate hydrolases"/>
    <property type="match status" value="1"/>
</dbReference>
<reference evidence="7" key="1">
    <citation type="submission" date="2016-10" db="EMBL/GenBank/DDBJ databases">
        <authorList>
            <person name="Varghese N."/>
            <person name="Submissions S."/>
        </authorList>
    </citation>
    <scope>NUCLEOTIDE SEQUENCE [LARGE SCALE GENOMIC DNA]</scope>
    <source>
        <strain evidence="7">CGMCC 1.6294</strain>
    </source>
</reference>
<keyword evidence="7" id="KW-1185">Reference proteome</keyword>
<feature type="region of interest" description="Disordered" evidence="4">
    <location>
        <begin position="1"/>
        <end position="21"/>
    </location>
</feature>
<dbReference type="SUPFAM" id="SSF52540">
    <property type="entry name" value="P-loop containing nucleoside triphosphate hydrolases"/>
    <property type="match status" value="1"/>
</dbReference>
<organism evidence="6 7">
    <name type="scientific">Marinobacter gudaonensis</name>
    <dbReference type="NCBI Taxonomy" id="375760"/>
    <lineage>
        <taxon>Bacteria</taxon>
        <taxon>Pseudomonadati</taxon>
        <taxon>Pseudomonadota</taxon>
        <taxon>Gammaproteobacteria</taxon>
        <taxon>Pseudomonadales</taxon>
        <taxon>Marinobacteraceae</taxon>
        <taxon>Marinobacter</taxon>
    </lineage>
</organism>
<dbReference type="PANTHER" id="PTHR24220:SF611">
    <property type="entry name" value="ATP-BINDING COMPONENT OF ABC TRANSPORTER-RELATED"/>
    <property type="match status" value="1"/>
</dbReference>
<dbReference type="InterPro" id="IPR003593">
    <property type="entry name" value="AAA+_ATPase"/>
</dbReference>
<evidence type="ECO:0000313" key="7">
    <source>
        <dbReference type="Proteomes" id="UP000199290"/>
    </source>
</evidence>
<dbReference type="InterPro" id="IPR003439">
    <property type="entry name" value="ABC_transporter-like_ATP-bd"/>
</dbReference>
<dbReference type="STRING" id="375760.SAMN04488073_1632"/>
<dbReference type="Proteomes" id="UP000199290">
    <property type="component" value="Unassembled WGS sequence"/>
</dbReference>
<evidence type="ECO:0000313" key="6">
    <source>
        <dbReference type="EMBL" id="SFR46301.1"/>
    </source>
</evidence>
<dbReference type="GO" id="GO:0005886">
    <property type="term" value="C:plasma membrane"/>
    <property type="evidence" value="ECO:0007669"/>
    <property type="project" value="TreeGrafter"/>
</dbReference>
<evidence type="ECO:0000256" key="1">
    <source>
        <dbReference type="ARBA" id="ARBA00022448"/>
    </source>
</evidence>
<protein>
    <submittedName>
        <fullName evidence="6">Putative ABC transport system ATP-binding protein</fullName>
    </submittedName>
</protein>
<dbReference type="InterPro" id="IPR017911">
    <property type="entry name" value="MacB-like_ATP-bd"/>
</dbReference>
<evidence type="ECO:0000256" key="4">
    <source>
        <dbReference type="SAM" id="MobiDB-lite"/>
    </source>
</evidence>
<dbReference type="Pfam" id="PF00005">
    <property type="entry name" value="ABC_tran"/>
    <property type="match status" value="1"/>
</dbReference>
<dbReference type="InterPro" id="IPR027417">
    <property type="entry name" value="P-loop_NTPase"/>
</dbReference>
<name>A0A1I6GW52_9GAMM</name>